<dbReference type="GO" id="GO:0016020">
    <property type="term" value="C:membrane"/>
    <property type="evidence" value="ECO:0007669"/>
    <property type="project" value="UniProtKB-SubCell"/>
</dbReference>
<dbReference type="AlphaFoldDB" id="A0A1H5IT82"/>
<evidence type="ECO:0000256" key="1">
    <source>
        <dbReference type="ARBA" id="ARBA00004141"/>
    </source>
</evidence>
<keyword evidence="2" id="KW-0812">Transmembrane</keyword>
<sequence>MKATTASAWALAAMLGASAVNHLRNPKFYYPVVPPSLCSDRGGALGLMTRHQWVIASTAPEALAALGLLHPSTRKAAATATTVMFAGFTAGHISALKRAWGPDGTPQSRRVHAVRLPLQIPLIAWAWSARRS</sequence>
<dbReference type="RefSeq" id="WP_074711124.1">
    <property type="nucleotide sequence ID" value="NZ_FNTV01000001.1"/>
</dbReference>
<evidence type="ECO:0000256" key="5">
    <source>
        <dbReference type="SAM" id="SignalP"/>
    </source>
</evidence>
<dbReference type="Pfam" id="PF07291">
    <property type="entry name" value="MauE"/>
    <property type="match status" value="1"/>
</dbReference>
<comment type="subcellular location">
    <subcellularLocation>
        <location evidence="1">Membrane</location>
        <topology evidence="1">Multi-pass membrane protein</topology>
    </subcellularLocation>
</comment>
<evidence type="ECO:0000259" key="6">
    <source>
        <dbReference type="Pfam" id="PF07291"/>
    </source>
</evidence>
<protein>
    <submittedName>
        <fullName evidence="7">Uncharacterized membrane protein</fullName>
    </submittedName>
</protein>
<feature type="chain" id="PRO_5039639636" evidence="5">
    <location>
        <begin position="20"/>
        <end position="132"/>
    </location>
</feature>
<name>A0A1H5IT82_9MICC</name>
<feature type="signal peptide" evidence="5">
    <location>
        <begin position="1"/>
        <end position="19"/>
    </location>
</feature>
<dbReference type="InterPro" id="IPR009908">
    <property type="entry name" value="Methylamine_util_MauE"/>
</dbReference>
<evidence type="ECO:0000256" key="4">
    <source>
        <dbReference type="ARBA" id="ARBA00023136"/>
    </source>
</evidence>
<keyword evidence="3" id="KW-1133">Transmembrane helix</keyword>
<accession>A0A1H5IT82</accession>
<reference evidence="7 8" key="1">
    <citation type="submission" date="2016-10" db="EMBL/GenBank/DDBJ databases">
        <authorList>
            <person name="de Groot N.N."/>
        </authorList>
    </citation>
    <scope>NUCLEOTIDE SEQUENCE [LARGE SCALE GENOMIC DNA]</scope>
    <source>
        <strain evidence="7 8">DSM 22274</strain>
    </source>
</reference>
<evidence type="ECO:0000256" key="2">
    <source>
        <dbReference type="ARBA" id="ARBA00022692"/>
    </source>
</evidence>
<organism evidence="7 8">
    <name type="scientific">Arthrobacter alpinus</name>
    <dbReference type="NCBI Taxonomy" id="656366"/>
    <lineage>
        <taxon>Bacteria</taxon>
        <taxon>Bacillati</taxon>
        <taxon>Actinomycetota</taxon>
        <taxon>Actinomycetes</taxon>
        <taxon>Micrococcales</taxon>
        <taxon>Micrococcaceae</taxon>
        <taxon>Arthrobacter</taxon>
    </lineage>
</organism>
<dbReference type="Proteomes" id="UP000182725">
    <property type="component" value="Unassembled WGS sequence"/>
</dbReference>
<keyword evidence="5" id="KW-0732">Signal</keyword>
<feature type="domain" description="Methylamine utilisation protein MauE" evidence="6">
    <location>
        <begin position="4"/>
        <end position="98"/>
    </location>
</feature>
<dbReference type="GO" id="GO:0030416">
    <property type="term" value="P:methylamine metabolic process"/>
    <property type="evidence" value="ECO:0007669"/>
    <property type="project" value="InterPro"/>
</dbReference>
<evidence type="ECO:0000256" key="3">
    <source>
        <dbReference type="ARBA" id="ARBA00022989"/>
    </source>
</evidence>
<gene>
    <name evidence="7" type="ORF">SAMN04489740_1401</name>
</gene>
<dbReference type="EMBL" id="FNTV01000001">
    <property type="protein sequence ID" value="SEE43422.1"/>
    <property type="molecule type" value="Genomic_DNA"/>
</dbReference>
<keyword evidence="4" id="KW-0472">Membrane</keyword>
<evidence type="ECO:0000313" key="8">
    <source>
        <dbReference type="Proteomes" id="UP000182725"/>
    </source>
</evidence>
<evidence type="ECO:0000313" key="7">
    <source>
        <dbReference type="EMBL" id="SEE43422.1"/>
    </source>
</evidence>
<proteinExistence type="predicted"/>